<evidence type="ECO:0000313" key="3">
    <source>
        <dbReference type="EMBL" id="SDN49911.1"/>
    </source>
</evidence>
<dbReference type="STRING" id="332524.SAMN04487766_10798"/>
<protein>
    <submittedName>
        <fullName evidence="3">16S rRNA (Guanine966-N2)-methyltransferase</fullName>
    </submittedName>
</protein>
<organism evidence="3 4">
    <name type="scientific">Actinomyces ruminicola</name>
    <dbReference type="NCBI Taxonomy" id="332524"/>
    <lineage>
        <taxon>Bacteria</taxon>
        <taxon>Bacillati</taxon>
        <taxon>Actinomycetota</taxon>
        <taxon>Actinomycetes</taxon>
        <taxon>Actinomycetales</taxon>
        <taxon>Actinomycetaceae</taxon>
        <taxon>Actinomyces</taxon>
    </lineage>
</organism>
<dbReference type="SUPFAM" id="SSF53335">
    <property type="entry name" value="S-adenosyl-L-methionine-dependent methyltransferases"/>
    <property type="match status" value="1"/>
</dbReference>
<keyword evidence="1 3" id="KW-0489">Methyltransferase</keyword>
<dbReference type="GO" id="GO:0031167">
    <property type="term" value="P:rRNA methylation"/>
    <property type="evidence" value="ECO:0007669"/>
    <property type="project" value="InterPro"/>
</dbReference>
<dbReference type="EMBL" id="FNIM01000005">
    <property type="protein sequence ID" value="SDN49911.1"/>
    <property type="molecule type" value="Genomic_DNA"/>
</dbReference>
<name>A0A1H0BW60_9ACTO</name>
<dbReference type="Pfam" id="PF03602">
    <property type="entry name" value="Cons_hypoth95"/>
    <property type="match status" value="1"/>
</dbReference>
<dbReference type="InterPro" id="IPR002052">
    <property type="entry name" value="DNA_methylase_N6_adenine_CS"/>
</dbReference>
<dbReference type="Proteomes" id="UP000198541">
    <property type="component" value="Unassembled WGS sequence"/>
</dbReference>
<proteinExistence type="predicted"/>
<dbReference type="PIRSF" id="PIRSF004553">
    <property type="entry name" value="CHP00095"/>
    <property type="match status" value="1"/>
</dbReference>
<dbReference type="AlphaFoldDB" id="A0A1H0BW60"/>
<dbReference type="PANTHER" id="PTHR43542">
    <property type="entry name" value="METHYLTRANSFERASE"/>
    <property type="match status" value="1"/>
</dbReference>
<dbReference type="PANTHER" id="PTHR43542:SF1">
    <property type="entry name" value="METHYLTRANSFERASE"/>
    <property type="match status" value="1"/>
</dbReference>
<evidence type="ECO:0000256" key="1">
    <source>
        <dbReference type="ARBA" id="ARBA00022603"/>
    </source>
</evidence>
<keyword evidence="2 3" id="KW-0808">Transferase</keyword>
<evidence type="ECO:0000313" key="4">
    <source>
        <dbReference type="Proteomes" id="UP000198541"/>
    </source>
</evidence>
<evidence type="ECO:0000256" key="2">
    <source>
        <dbReference type="ARBA" id="ARBA00022679"/>
    </source>
</evidence>
<dbReference type="InterPro" id="IPR004398">
    <property type="entry name" value="RNA_MeTrfase_RsmD"/>
</dbReference>
<dbReference type="GO" id="GO:0008168">
    <property type="term" value="F:methyltransferase activity"/>
    <property type="evidence" value="ECO:0007669"/>
    <property type="project" value="UniProtKB-KW"/>
</dbReference>
<gene>
    <name evidence="3" type="ORF">SAMN05216355_10545</name>
</gene>
<reference evidence="4" key="1">
    <citation type="submission" date="2016-10" db="EMBL/GenBank/DDBJ databases">
        <authorList>
            <person name="Varghese N."/>
            <person name="Submissions S."/>
        </authorList>
    </citation>
    <scope>NUCLEOTIDE SEQUENCE [LARGE SCALE GENOMIC DNA]</scope>
    <source>
        <strain evidence="4">DSM 27982</strain>
    </source>
</reference>
<dbReference type="CDD" id="cd02440">
    <property type="entry name" value="AdoMet_MTases"/>
    <property type="match status" value="1"/>
</dbReference>
<accession>A0A1H0BW60</accession>
<dbReference type="PROSITE" id="PS00092">
    <property type="entry name" value="N6_MTASE"/>
    <property type="match status" value="1"/>
</dbReference>
<dbReference type="NCBIfam" id="TIGR00095">
    <property type="entry name" value="16S rRNA (guanine(966)-N(2))-methyltransferase RsmD"/>
    <property type="match status" value="1"/>
</dbReference>
<dbReference type="GO" id="GO:0003676">
    <property type="term" value="F:nucleic acid binding"/>
    <property type="evidence" value="ECO:0007669"/>
    <property type="project" value="InterPro"/>
</dbReference>
<dbReference type="Gene3D" id="3.40.50.150">
    <property type="entry name" value="Vaccinia Virus protein VP39"/>
    <property type="match status" value="1"/>
</dbReference>
<keyword evidence="4" id="KW-1185">Reference proteome</keyword>
<sequence>MTRIVAGSVGGRRIDVPAGGTRPTSERVREALFGRLEHYGVVGDARVLDLCAGSGALGLEAASRGATDVTLVDASRRATRVCDANIRALGLRGVRSVTAKVEAFLSGAAGAPVDLVLLDPPYDVDETTLAAMLAPLPRRQDPWLAAGAVVVVERSSRSPEPSWPVGLRRFSTRKYGETTLWFAEPDDDGATSGEEPAAR</sequence>
<dbReference type="InterPro" id="IPR029063">
    <property type="entry name" value="SAM-dependent_MTases_sf"/>
</dbReference>
<dbReference type="RefSeq" id="WP_092534936.1">
    <property type="nucleotide sequence ID" value="NZ_FNIM01000005.1"/>
</dbReference>